<evidence type="ECO:0000256" key="5">
    <source>
        <dbReference type="SAM" id="SignalP"/>
    </source>
</evidence>
<dbReference type="Gene3D" id="3.80.10.10">
    <property type="entry name" value="Ribonuclease Inhibitor"/>
    <property type="match status" value="3"/>
</dbReference>
<dbReference type="SMART" id="SM00082">
    <property type="entry name" value="LRRCT"/>
    <property type="match status" value="1"/>
</dbReference>
<dbReference type="InterPro" id="IPR000483">
    <property type="entry name" value="Cys-rich_flank_reg_C"/>
</dbReference>
<keyword evidence="2 5" id="KW-0732">Signal</keyword>
<name>R7UBK8_CAPTE</name>
<evidence type="ECO:0000259" key="6">
    <source>
        <dbReference type="SMART" id="SM00082"/>
    </source>
</evidence>
<evidence type="ECO:0000256" key="1">
    <source>
        <dbReference type="ARBA" id="ARBA00022614"/>
    </source>
</evidence>
<evidence type="ECO:0000256" key="3">
    <source>
        <dbReference type="ARBA" id="ARBA00022737"/>
    </source>
</evidence>
<dbReference type="InterPro" id="IPR050541">
    <property type="entry name" value="LRR_TM_domain-containing"/>
</dbReference>
<feature type="domain" description="LRRCT" evidence="6">
    <location>
        <begin position="374"/>
        <end position="429"/>
    </location>
</feature>
<sequence>MNNRSLFACTFLVLLSPHVDSTQSQPTPSLVPPKSDCGISLPKSCSCSPSDKGVSFSCFEAALTAVPKIDVGPKVIKTLNLGKNRLTTINMGDFYGLKITRLLLSNNSLSELPLLAFWGLEYHLETLDLSYNRLTSVPSDALKLLRNLRSLVLTANRISILRHFDFGYLRRLDILALDSNPIHSISSTAFMDTQLLLLKLDHVGLQQGLGQLPTKSLSKLQGLTLSLNGIRFIPPAWFKQMDSLRYLRLDSNSLKFITNETFTGIEDSLRTLELNGNDLLYLPVLTIRQLSMLEDLSIAGNRLRKILTGSFNSSKLLKTLDLSHNFISTISAFAFRGLDNVRRIDLRFNHLYTLDDRTLYWPTSADRQVFLSHNPWLCNCQIKWMKHDHKWHADRFQVVVDAQDLLCDRPKYLQGHAVVRTFLRDFTCTHDYFLYYFYEDPKDDVSNDFDDDYADEEDEYVTDDSDVIEMDKDVQKDQEVDDDVSDDVTERSGSGSGRLGDDDAELSSADYDDEINISTV</sequence>
<keyword evidence="3" id="KW-0677">Repeat</keyword>
<dbReference type="Pfam" id="PF13855">
    <property type="entry name" value="LRR_8"/>
    <property type="match status" value="3"/>
</dbReference>
<dbReference type="SMART" id="SM00369">
    <property type="entry name" value="LRR_TYP"/>
    <property type="match status" value="10"/>
</dbReference>
<feature type="region of interest" description="Disordered" evidence="4">
    <location>
        <begin position="459"/>
        <end position="520"/>
    </location>
</feature>
<feature type="compositionally biased region" description="Basic and acidic residues" evidence="4">
    <location>
        <begin position="469"/>
        <end position="478"/>
    </location>
</feature>
<feature type="compositionally biased region" description="Acidic residues" evidence="4">
    <location>
        <begin position="459"/>
        <end position="468"/>
    </location>
</feature>
<reference evidence="9" key="1">
    <citation type="submission" date="2012-12" db="EMBL/GenBank/DDBJ databases">
        <authorList>
            <person name="Hellsten U."/>
            <person name="Grimwood J."/>
            <person name="Chapman J.A."/>
            <person name="Shapiro H."/>
            <person name="Aerts A."/>
            <person name="Otillar R.P."/>
            <person name="Terry A.Y."/>
            <person name="Boore J.L."/>
            <person name="Simakov O."/>
            <person name="Marletaz F."/>
            <person name="Cho S.-J."/>
            <person name="Edsinger-Gonzales E."/>
            <person name="Havlak P."/>
            <person name="Kuo D.-H."/>
            <person name="Larsson T."/>
            <person name="Lv J."/>
            <person name="Arendt D."/>
            <person name="Savage R."/>
            <person name="Osoegawa K."/>
            <person name="de Jong P."/>
            <person name="Lindberg D.R."/>
            <person name="Seaver E.C."/>
            <person name="Weisblat D.A."/>
            <person name="Putnam N.H."/>
            <person name="Grigoriev I.V."/>
            <person name="Rokhsar D.S."/>
        </authorList>
    </citation>
    <scope>NUCLEOTIDE SEQUENCE</scope>
    <source>
        <strain evidence="9">I ESC-2004</strain>
    </source>
</reference>
<protein>
    <recommendedName>
        <fullName evidence="6">LRRCT domain-containing protein</fullName>
    </recommendedName>
</protein>
<dbReference type="OrthoDB" id="6137799at2759"/>
<dbReference type="HOGENOM" id="CLU_524029_0_0_1"/>
<dbReference type="PROSITE" id="PS51450">
    <property type="entry name" value="LRR"/>
    <property type="match status" value="2"/>
</dbReference>
<reference evidence="7 9" key="2">
    <citation type="journal article" date="2013" name="Nature">
        <title>Insights into bilaterian evolution from three spiralian genomes.</title>
        <authorList>
            <person name="Simakov O."/>
            <person name="Marletaz F."/>
            <person name="Cho S.J."/>
            <person name="Edsinger-Gonzales E."/>
            <person name="Havlak P."/>
            <person name="Hellsten U."/>
            <person name="Kuo D.H."/>
            <person name="Larsson T."/>
            <person name="Lv J."/>
            <person name="Arendt D."/>
            <person name="Savage R."/>
            <person name="Osoegawa K."/>
            <person name="de Jong P."/>
            <person name="Grimwood J."/>
            <person name="Chapman J.A."/>
            <person name="Shapiro H."/>
            <person name="Aerts A."/>
            <person name="Otillar R.P."/>
            <person name="Terry A.Y."/>
            <person name="Boore J.L."/>
            <person name="Grigoriev I.V."/>
            <person name="Lindberg D.R."/>
            <person name="Seaver E.C."/>
            <person name="Weisblat D.A."/>
            <person name="Putnam N.H."/>
            <person name="Rokhsar D.S."/>
        </authorList>
    </citation>
    <scope>NUCLEOTIDE SEQUENCE</scope>
    <source>
        <strain evidence="7 9">I ESC-2004</strain>
    </source>
</reference>
<dbReference type="EMBL" id="AMQN01008493">
    <property type="status" value="NOT_ANNOTATED_CDS"/>
    <property type="molecule type" value="Genomic_DNA"/>
</dbReference>
<reference evidence="8" key="3">
    <citation type="submission" date="2015-06" db="UniProtKB">
        <authorList>
            <consortium name="EnsemblMetazoa"/>
        </authorList>
    </citation>
    <scope>IDENTIFICATION</scope>
</reference>
<gene>
    <name evidence="7" type="ORF">CAPTEDRAFT_220537</name>
</gene>
<dbReference type="InterPro" id="IPR001611">
    <property type="entry name" value="Leu-rich_rpt"/>
</dbReference>
<dbReference type="InterPro" id="IPR003591">
    <property type="entry name" value="Leu-rich_rpt_typical-subtyp"/>
</dbReference>
<keyword evidence="1" id="KW-0433">Leucine-rich repeat</keyword>
<dbReference type="EMBL" id="KB303236">
    <property type="protein sequence ID" value="ELU03369.1"/>
    <property type="molecule type" value="Genomic_DNA"/>
</dbReference>
<dbReference type="AlphaFoldDB" id="R7UBK8"/>
<evidence type="ECO:0000256" key="4">
    <source>
        <dbReference type="SAM" id="MobiDB-lite"/>
    </source>
</evidence>
<feature type="chain" id="PRO_5008787884" description="LRRCT domain-containing protein" evidence="5">
    <location>
        <begin position="22"/>
        <end position="520"/>
    </location>
</feature>
<organism evidence="7">
    <name type="scientific">Capitella teleta</name>
    <name type="common">Polychaete worm</name>
    <dbReference type="NCBI Taxonomy" id="283909"/>
    <lineage>
        <taxon>Eukaryota</taxon>
        <taxon>Metazoa</taxon>
        <taxon>Spiralia</taxon>
        <taxon>Lophotrochozoa</taxon>
        <taxon>Annelida</taxon>
        <taxon>Polychaeta</taxon>
        <taxon>Sedentaria</taxon>
        <taxon>Scolecida</taxon>
        <taxon>Capitellidae</taxon>
        <taxon>Capitella</taxon>
    </lineage>
</organism>
<feature type="compositionally biased region" description="Acidic residues" evidence="4">
    <location>
        <begin position="502"/>
        <end position="520"/>
    </location>
</feature>
<dbReference type="InterPro" id="IPR032675">
    <property type="entry name" value="LRR_dom_sf"/>
</dbReference>
<dbReference type="EnsemblMetazoa" id="CapteT220537">
    <property type="protein sequence ID" value="CapteP220537"/>
    <property type="gene ID" value="CapteG220537"/>
</dbReference>
<dbReference type="SUPFAM" id="SSF52058">
    <property type="entry name" value="L domain-like"/>
    <property type="match status" value="1"/>
</dbReference>
<keyword evidence="9" id="KW-1185">Reference proteome</keyword>
<evidence type="ECO:0000256" key="2">
    <source>
        <dbReference type="ARBA" id="ARBA00022729"/>
    </source>
</evidence>
<dbReference type="OMA" id="YCPSRCV"/>
<dbReference type="PANTHER" id="PTHR24369:SF210">
    <property type="entry name" value="CHAOPTIN-RELATED"/>
    <property type="match status" value="1"/>
</dbReference>
<dbReference type="STRING" id="283909.R7UBK8"/>
<proteinExistence type="predicted"/>
<dbReference type="PANTHER" id="PTHR24369">
    <property type="entry name" value="ANTIGEN BSP, PUTATIVE-RELATED"/>
    <property type="match status" value="1"/>
</dbReference>
<accession>R7UBK8</accession>
<evidence type="ECO:0000313" key="9">
    <source>
        <dbReference type="Proteomes" id="UP000014760"/>
    </source>
</evidence>
<evidence type="ECO:0000313" key="8">
    <source>
        <dbReference type="EnsemblMetazoa" id="CapteP220537"/>
    </source>
</evidence>
<dbReference type="GO" id="GO:0005886">
    <property type="term" value="C:plasma membrane"/>
    <property type="evidence" value="ECO:0007669"/>
    <property type="project" value="TreeGrafter"/>
</dbReference>
<dbReference type="Proteomes" id="UP000014760">
    <property type="component" value="Unassembled WGS sequence"/>
</dbReference>
<evidence type="ECO:0000313" key="7">
    <source>
        <dbReference type="EMBL" id="ELU03369.1"/>
    </source>
</evidence>
<feature type="signal peptide" evidence="5">
    <location>
        <begin position="1"/>
        <end position="21"/>
    </location>
</feature>